<dbReference type="EnsemblPlants" id="EMT09122">
    <property type="protein sequence ID" value="EMT09122"/>
    <property type="gene ID" value="F775_32464"/>
</dbReference>
<evidence type="ECO:0000313" key="1">
    <source>
        <dbReference type="EnsemblPlants" id="EMT09122"/>
    </source>
</evidence>
<sequence length="100" mass="11517">MLRSATGVALRRQAPARRFSGSSGCSRTTRLLRFIEEDVLRWRGPELLFGCIALTMMVTYKYNVTGKGILGYRFDEARKEQEARERQEEARKNNIDISLC</sequence>
<proteinExistence type="predicted"/>
<reference evidence="1" key="1">
    <citation type="submission" date="2015-06" db="UniProtKB">
        <authorList>
            <consortium name="EnsemblPlants"/>
        </authorList>
    </citation>
    <scope>IDENTIFICATION</scope>
</reference>
<dbReference type="AlphaFoldDB" id="M8AXC9"/>
<accession>M8AXC9</accession>
<name>M8AXC9_AEGTA</name>
<organism evidence="1">
    <name type="scientific">Aegilops tauschii</name>
    <name type="common">Tausch's goatgrass</name>
    <name type="synonym">Aegilops squarrosa</name>
    <dbReference type="NCBI Taxonomy" id="37682"/>
    <lineage>
        <taxon>Eukaryota</taxon>
        <taxon>Viridiplantae</taxon>
        <taxon>Streptophyta</taxon>
        <taxon>Embryophyta</taxon>
        <taxon>Tracheophyta</taxon>
        <taxon>Spermatophyta</taxon>
        <taxon>Magnoliopsida</taxon>
        <taxon>Liliopsida</taxon>
        <taxon>Poales</taxon>
        <taxon>Poaceae</taxon>
        <taxon>BOP clade</taxon>
        <taxon>Pooideae</taxon>
        <taxon>Triticodae</taxon>
        <taxon>Triticeae</taxon>
        <taxon>Triticinae</taxon>
        <taxon>Aegilops</taxon>
    </lineage>
</organism>
<protein>
    <submittedName>
        <fullName evidence="1">Uncharacterized protein</fullName>
    </submittedName>
</protein>